<dbReference type="EMBL" id="CP009285">
    <property type="protein sequence ID" value="AIQ59341.1"/>
    <property type="molecule type" value="Genomic_DNA"/>
</dbReference>
<reference evidence="2" key="1">
    <citation type="submission" date="2014-08" db="EMBL/GenBank/DDBJ databases">
        <title>Comparative genomics of the Paenibacillus odorifer group.</title>
        <authorList>
            <person name="den Bakker H.C."/>
            <person name="Tsai Y.-C.Y.-C."/>
            <person name="Martin N."/>
            <person name="Korlach J."/>
            <person name="Wiedmann M."/>
        </authorList>
    </citation>
    <scope>NUCLEOTIDE SEQUENCE [LARGE SCALE GENOMIC DNA]</scope>
    <source>
        <strain evidence="2">DSM 13188</strain>
    </source>
</reference>
<dbReference type="HOGENOM" id="CLU_055290_0_0_9"/>
<proteinExistence type="predicted"/>
<organism evidence="2 3">
    <name type="scientific">Paenibacillus borealis</name>
    <dbReference type="NCBI Taxonomy" id="160799"/>
    <lineage>
        <taxon>Bacteria</taxon>
        <taxon>Bacillati</taxon>
        <taxon>Bacillota</taxon>
        <taxon>Bacilli</taxon>
        <taxon>Bacillales</taxon>
        <taxon>Paenibacillaceae</taxon>
        <taxon>Paenibacillus</taxon>
    </lineage>
</organism>
<feature type="transmembrane region" description="Helical" evidence="1">
    <location>
        <begin position="21"/>
        <end position="38"/>
    </location>
</feature>
<keyword evidence="1" id="KW-1133">Transmembrane helix</keyword>
<evidence type="ECO:0000256" key="1">
    <source>
        <dbReference type="SAM" id="Phobius"/>
    </source>
</evidence>
<evidence type="ECO:0000313" key="2">
    <source>
        <dbReference type="EMBL" id="AIQ59341.1"/>
    </source>
</evidence>
<keyword evidence="3" id="KW-1185">Reference proteome</keyword>
<evidence type="ECO:0000313" key="3">
    <source>
        <dbReference type="Proteomes" id="UP000029518"/>
    </source>
</evidence>
<name>A0A089LCX0_PAEBO</name>
<gene>
    <name evidence="2" type="ORF">PBOR_22120</name>
</gene>
<protein>
    <submittedName>
        <fullName evidence="2">Uncharacterized protein</fullName>
    </submittedName>
</protein>
<keyword evidence="1" id="KW-0472">Membrane</keyword>
<dbReference type="KEGG" id="pbd:PBOR_22120"/>
<keyword evidence="1" id="KW-0812">Transmembrane</keyword>
<accession>A0A089LCX0</accession>
<sequence length="290" mass="32658">MLRFQTMIVSFFRSRHGWLKAGIAAAVLVILIGGALFLRPVKDEEPVAPKGGIISPVFNLPSQTEGILNATMLGMIYYNGKVYTQTYTEIPPEQAINLRGKKLGTAKGNLNGWKQQGKKDTNLASTVDKADVYAVKGYNKNFRIMTYSEEHSYVQTAFYECTGGLPLSAGRDFFKPFKMAGNVVSAQYQSYSEWRTGIDQLHPVPDLELINTLVDQLYDARLSVHEGMDGQMGDYDNDERYRRITIHLKDGTEVTLIMIKGGYIDYGFARMYFQIDNEFATQLWDALSPI</sequence>
<dbReference type="Proteomes" id="UP000029518">
    <property type="component" value="Chromosome"/>
</dbReference>
<dbReference type="RefSeq" id="WP_042215127.1">
    <property type="nucleotide sequence ID" value="NZ_CP009285.1"/>
</dbReference>
<dbReference type="AlphaFoldDB" id="A0A089LCX0"/>